<dbReference type="EMBL" id="CABWMV010000024">
    <property type="protein sequence ID" value="VXD01759.1"/>
    <property type="molecule type" value="Genomic_DNA"/>
</dbReference>
<evidence type="ECO:0000313" key="1">
    <source>
        <dbReference type="EMBL" id="SPZ85346.1"/>
    </source>
</evidence>
<dbReference type="Proteomes" id="UP000432350">
    <property type="component" value="Unassembled WGS sequence"/>
</dbReference>
<dbReference type="AlphaFoldDB" id="A0A2X2J118"/>
<reference evidence="1 3" key="1">
    <citation type="submission" date="2018-06" db="EMBL/GenBank/DDBJ databases">
        <authorList>
            <consortium name="Pathogen Informatics"/>
            <person name="Doyle S."/>
        </authorList>
    </citation>
    <scope>NUCLEOTIDE SEQUENCE [LARGE SCALE GENOMIC DNA]</scope>
    <source>
        <strain evidence="1 3">NCTC11343</strain>
    </source>
</reference>
<evidence type="ECO:0000313" key="3">
    <source>
        <dbReference type="Proteomes" id="UP000251241"/>
    </source>
</evidence>
<accession>A0A654D8M3</accession>
<dbReference type="GeneID" id="97181287"/>
<evidence type="ECO:0000313" key="4">
    <source>
        <dbReference type="Proteomes" id="UP000432350"/>
    </source>
</evidence>
<dbReference type="RefSeq" id="WP_112374468.1">
    <property type="nucleotide sequence ID" value="NZ_CP068086.1"/>
</dbReference>
<gene>
    <name evidence="1" type="ORF">NCTC11343_01907</name>
    <name evidence="2" type="ORF">SPHINGO8BC_51751</name>
</gene>
<accession>A0A2X2J118</accession>
<dbReference type="EMBL" id="UAUU01000008">
    <property type="protein sequence ID" value="SPZ85346.1"/>
    <property type="molecule type" value="Genomic_DNA"/>
</dbReference>
<organism evidence="1 3">
    <name type="scientific">Sphingobacterium multivorum</name>
    <dbReference type="NCBI Taxonomy" id="28454"/>
    <lineage>
        <taxon>Bacteria</taxon>
        <taxon>Pseudomonadati</taxon>
        <taxon>Bacteroidota</taxon>
        <taxon>Sphingobacteriia</taxon>
        <taxon>Sphingobacteriales</taxon>
        <taxon>Sphingobacteriaceae</taxon>
        <taxon>Sphingobacterium</taxon>
    </lineage>
</organism>
<dbReference type="Proteomes" id="UP000251241">
    <property type="component" value="Unassembled WGS sequence"/>
</dbReference>
<proteinExistence type="predicted"/>
<name>A0A2X2J118_SPHMU</name>
<evidence type="ECO:0000313" key="2">
    <source>
        <dbReference type="EMBL" id="VXD01759.1"/>
    </source>
</evidence>
<reference evidence="2 4" key="2">
    <citation type="submission" date="2019-10" db="EMBL/GenBank/DDBJ databases">
        <authorList>
            <person name="Karimi E."/>
        </authorList>
    </citation>
    <scope>NUCLEOTIDE SEQUENCE [LARGE SCALE GENOMIC DNA]</scope>
    <source>
        <strain evidence="2">Sphingobacterium sp. 8BC</strain>
    </source>
</reference>
<protein>
    <submittedName>
        <fullName evidence="1">Uncharacterized protein</fullName>
    </submittedName>
</protein>
<sequence>MKDVSFKKFDSGCTSLTKLSIETDLAIIVKEQVTIPSESKIEKLRRCKEELLKSLWFVQRQC</sequence>